<evidence type="ECO:0000256" key="1">
    <source>
        <dbReference type="SAM" id="MobiDB-lite"/>
    </source>
</evidence>
<feature type="compositionally biased region" description="Basic and acidic residues" evidence="1">
    <location>
        <begin position="7"/>
        <end position="25"/>
    </location>
</feature>
<evidence type="ECO:0000313" key="3">
    <source>
        <dbReference type="Proteomes" id="UP000191285"/>
    </source>
</evidence>
<gene>
    <name evidence="2" type="ORF">PENSTE_c004G07722</name>
</gene>
<reference evidence="3" key="1">
    <citation type="journal article" date="2017" name="Nat. Microbiol.">
        <title>Global analysis of biosynthetic gene clusters reveals vast potential of secondary metabolite production in Penicillium species.</title>
        <authorList>
            <person name="Nielsen J.C."/>
            <person name="Grijseels S."/>
            <person name="Prigent S."/>
            <person name="Ji B."/>
            <person name="Dainat J."/>
            <person name="Nielsen K.F."/>
            <person name="Frisvad J.C."/>
            <person name="Workman M."/>
            <person name="Nielsen J."/>
        </authorList>
    </citation>
    <scope>NUCLEOTIDE SEQUENCE [LARGE SCALE GENOMIC DNA]</scope>
    <source>
        <strain evidence="3">IBT 24891</strain>
    </source>
</reference>
<sequence>MCAQLTRELDGVMEHDTGPRVDRSNRQGIPGSWLSTVDPFMPFDPSIQMREPFHHFFRPGMPVHETSSSEEEYKVFLEQCTAFGPSSSSDDYYSSNRSLIESSVPVWAMPSLCGPRLDGPFDSLHGELPSQALDEMDILNTPMSPASEIEYNCRGPITPASSRPVSLVGSTANDFNAPFGNFQASKLSSTFPHSAFDALTAQSPPMSQEALSATSRGMSLALGVDPTSTGLITPDASPVKAERKTYTISERGKRNISKTKDTTDTEPDDPAQPEAPTQENEVPESETSPELILGMTWGDINQLQMKGNWLCSLLFTSRAEATRTQHDTLRENDEDETIPITLAEKKLLVTLIIAAMKDISIAQDSTAKKSQWTAFVNKSEAAEQLEWGSWTLLETIVTAQNSWKKHIGIRSAKKHYATFGDRFIAVLAALKRSKCLCKSAVYPHTTIHLAENPPSALGGRKSNKRLNNRKAVQIKAGKVAMAKELEEIAKDENMSHPPPGLKHEVHEDSEDEPISQRPAKKARAS</sequence>
<dbReference type="AlphaFoldDB" id="A0A1V6TP89"/>
<organism evidence="2 3">
    <name type="scientific">Penicillium steckii</name>
    <dbReference type="NCBI Taxonomy" id="303698"/>
    <lineage>
        <taxon>Eukaryota</taxon>
        <taxon>Fungi</taxon>
        <taxon>Dikarya</taxon>
        <taxon>Ascomycota</taxon>
        <taxon>Pezizomycotina</taxon>
        <taxon>Eurotiomycetes</taxon>
        <taxon>Eurotiomycetidae</taxon>
        <taxon>Eurotiales</taxon>
        <taxon>Aspergillaceae</taxon>
        <taxon>Penicillium</taxon>
    </lineage>
</organism>
<feature type="region of interest" description="Disordered" evidence="1">
    <location>
        <begin position="486"/>
        <end position="525"/>
    </location>
</feature>
<proteinExistence type="predicted"/>
<protein>
    <submittedName>
        <fullName evidence="2">Uncharacterized protein</fullName>
    </submittedName>
</protein>
<dbReference type="OrthoDB" id="4346202at2759"/>
<dbReference type="EMBL" id="MLKD01000004">
    <property type="protein sequence ID" value="OQE27639.1"/>
    <property type="molecule type" value="Genomic_DNA"/>
</dbReference>
<comment type="caution">
    <text evidence="2">The sequence shown here is derived from an EMBL/GenBank/DDBJ whole genome shotgun (WGS) entry which is preliminary data.</text>
</comment>
<feature type="region of interest" description="Disordered" evidence="1">
    <location>
        <begin position="1"/>
        <end position="30"/>
    </location>
</feature>
<name>A0A1V6TP89_9EURO</name>
<feature type="region of interest" description="Disordered" evidence="1">
    <location>
        <begin position="229"/>
        <end position="287"/>
    </location>
</feature>
<dbReference type="STRING" id="303698.A0A1V6TP89"/>
<feature type="compositionally biased region" description="Basic and acidic residues" evidence="1">
    <location>
        <begin position="240"/>
        <end position="263"/>
    </location>
</feature>
<dbReference type="Proteomes" id="UP000191285">
    <property type="component" value="Unassembled WGS sequence"/>
</dbReference>
<keyword evidence="3" id="KW-1185">Reference proteome</keyword>
<evidence type="ECO:0000313" key="2">
    <source>
        <dbReference type="EMBL" id="OQE27639.1"/>
    </source>
</evidence>
<accession>A0A1V6TP89</accession>